<name>A0A0F3QCH8_RICBE</name>
<protein>
    <submittedName>
        <fullName evidence="1">Mannose-1-phosphate guanylyltransferase domain protein</fullName>
    </submittedName>
</protein>
<evidence type="ECO:0000313" key="2">
    <source>
        <dbReference type="Proteomes" id="UP000033661"/>
    </source>
</evidence>
<dbReference type="SUPFAM" id="SSF159283">
    <property type="entry name" value="Guanosine diphospho-D-mannose pyrophosphorylase/mannose-6-phosphate isomerase linker domain"/>
    <property type="match status" value="1"/>
</dbReference>
<dbReference type="EMBL" id="LAOI01000001">
    <property type="protein sequence ID" value="KJV90243.1"/>
    <property type="molecule type" value="Genomic_DNA"/>
</dbReference>
<gene>
    <name evidence="1" type="primary">manC</name>
    <name evidence="1" type="ORF">RBEAN4_1246</name>
</gene>
<dbReference type="Proteomes" id="UP000033661">
    <property type="component" value="Unassembled WGS sequence"/>
</dbReference>
<accession>A0A0F3QCH8</accession>
<comment type="caution">
    <text evidence="1">The sequence shown here is derived from an EMBL/GenBank/DDBJ whole genome shotgun (WGS) entry which is preliminary data.</text>
</comment>
<dbReference type="GO" id="GO:0016779">
    <property type="term" value="F:nucleotidyltransferase activity"/>
    <property type="evidence" value="ECO:0007669"/>
    <property type="project" value="UniProtKB-KW"/>
</dbReference>
<sequence>MIGLDNVMVINTIHGLLVANKSRMTEIKELVMKMGEN</sequence>
<keyword evidence="2" id="KW-1185">Reference proteome</keyword>
<organism evidence="1 2">
    <name type="scientific">Rickettsia bellii str. RML An4</name>
    <dbReference type="NCBI Taxonomy" id="1359193"/>
    <lineage>
        <taxon>Bacteria</taxon>
        <taxon>Pseudomonadati</taxon>
        <taxon>Pseudomonadota</taxon>
        <taxon>Alphaproteobacteria</taxon>
        <taxon>Rickettsiales</taxon>
        <taxon>Rickettsiaceae</taxon>
        <taxon>Rickettsieae</taxon>
        <taxon>Rickettsia</taxon>
        <taxon>belli group</taxon>
    </lineage>
</organism>
<dbReference type="PATRIC" id="fig|1359193.3.peg.1205"/>
<keyword evidence="1" id="KW-0808">Transferase</keyword>
<evidence type="ECO:0000313" key="1">
    <source>
        <dbReference type="EMBL" id="KJV90243.1"/>
    </source>
</evidence>
<proteinExistence type="predicted"/>
<keyword evidence="1" id="KW-0548">Nucleotidyltransferase</keyword>
<dbReference type="AlphaFoldDB" id="A0A0F3QCH8"/>
<reference evidence="1 2" key="1">
    <citation type="submission" date="2015-02" db="EMBL/GenBank/DDBJ databases">
        <title>Genome Sequencing of Rickettsiales.</title>
        <authorList>
            <person name="Daugherty S.C."/>
            <person name="Su Q."/>
            <person name="Abolude K."/>
            <person name="Beier-Sexton M."/>
            <person name="Carlyon J.A."/>
            <person name="Carter R."/>
            <person name="Day N.P."/>
            <person name="Dumler S.J."/>
            <person name="Dyachenko V."/>
            <person name="Godinez A."/>
            <person name="Kurtti T.J."/>
            <person name="Lichay M."/>
            <person name="Mullins K.E."/>
            <person name="Ott S."/>
            <person name="Pappas-Brown V."/>
            <person name="Paris D.H."/>
            <person name="Patel P."/>
            <person name="Richards A.L."/>
            <person name="Sadzewicz L."/>
            <person name="Sears K."/>
            <person name="Seidman D."/>
            <person name="Sengamalay N."/>
            <person name="Stenos J."/>
            <person name="Tallon L.J."/>
            <person name="Vincent G."/>
            <person name="Fraser C.M."/>
            <person name="Munderloh U."/>
            <person name="Dunning-Hotopp J.C."/>
        </authorList>
    </citation>
    <scope>NUCLEOTIDE SEQUENCE [LARGE SCALE GENOMIC DNA]</scope>
    <source>
        <strain evidence="1 2">RML An4</strain>
    </source>
</reference>